<name>A0ABP6WF24_9ACTN</name>
<dbReference type="EMBL" id="BAABAA010000002">
    <property type="protein sequence ID" value="GAA3550077.1"/>
    <property type="molecule type" value="Genomic_DNA"/>
</dbReference>
<gene>
    <name evidence="1" type="ORF">GCM10022235_17110</name>
</gene>
<sequence>MGLTVATWEEIQEARLQEVLVLQAVHHRLLAARERGIDPDPYDLEVARSVKATGLGGIDRVNARDDY</sequence>
<dbReference type="Proteomes" id="UP001501222">
    <property type="component" value="Unassembled WGS sequence"/>
</dbReference>
<comment type="caution">
    <text evidence="1">The sequence shown here is derived from an EMBL/GenBank/DDBJ whole genome shotgun (WGS) entry which is preliminary data.</text>
</comment>
<protein>
    <submittedName>
        <fullName evidence="1">Uncharacterized protein</fullName>
    </submittedName>
</protein>
<reference evidence="2" key="1">
    <citation type="journal article" date="2019" name="Int. J. Syst. Evol. Microbiol.">
        <title>The Global Catalogue of Microorganisms (GCM) 10K type strain sequencing project: providing services to taxonomists for standard genome sequencing and annotation.</title>
        <authorList>
            <consortium name="The Broad Institute Genomics Platform"/>
            <consortium name="The Broad Institute Genome Sequencing Center for Infectious Disease"/>
            <person name="Wu L."/>
            <person name="Ma J."/>
        </authorList>
    </citation>
    <scope>NUCLEOTIDE SEQUENCE [LARGE SCALE GENOMIC DNA]</scope>
    <source>
        <strain evidence="2">JCM 16928</strain>
    </source>
</reference>
<organism evidence="1 2">
    <name type="scientific">Kribbella ginsengisoli</name>
    <dbReference type="NCBI Taxonomy" id="363865"/>
    <lineage>
        <taxon>Bacteria</taxon>
        <taxon>Bacillati</taxon>
        <taxon>Actinomycetota</taxon>
        <taxon>Actinomycetes</taxon>
        <taxon>Propionibacteriales</taxon>
        <taxon>Kribbellaceae</taxon>
        <taxon>Kribbella</taxon>
    </lineage>
</organism>
<evidence type="ECO:0000313" key="1">
    <source>
        <dbReference type="EMBL" id="GAA3550077.1"/>
    </source>
</evidence>
<keyword evidence="2" id="KW-1185">Reference proteome</keyword>
<proteinExistence type="predicted"/>
<evidence type="ECO:0000313" key="2">
    <source>
        <dbReference type="Proteomes" id="UP001501222"/>
    </source>
</evidence>
<accession>A0ABP6WF24</accession>